<sequence length="550" mass="61381">MNLRLVIFCCLLYVANKGVTSSPVTGEVSADDDLIVNLNNLGKIRGHILQSADGKDFYAFQDIPYAEPPVGKNRLQPSKPHGPWEGILNTTENKYVCPQPIGTNSNEDCLVLSVYTPVKPSSGTSLPVFFWIPGGAFMVGSGQISSYNPRFLIDYDIIVVTINYRLGALGFLTTLDETIPGNLGLKDQLLALKWVHDHIHQFGGDPHKVTVGGESAGGMSAGFHLLSRASKGLFRGIVQQSGSSISSVFYPSNDRELAFEFGQTLNSSFKSNKSSDLLELLQQTSYSDLLALNNKFLSGKTAGFMDALTFKPIIEDDNDDAFITEPMFSSVMNREFNLVPILIGYNSEEALSFLGQIGEPAIVERAKLLDENIANVVSRSLNIAEEDIETVGKKLKAFYTNSSFTEDRNGLIKFTSDEVFIRSTLREAQSTSRHVPVYLSVLSWLPDNSTDIGVPHTADLWYLWDRQNTNINNEALRKPLLKWWTNFIKYQNPTPVADEELQNVIWPKVHPNSVKYLDISSKFLVKENPRNYYSIKQLLDSYINPPYITY</sequence>
<protein>
    <recommendedName>
        <fullName evidence="6">Carboxylic ester hydrolase</fullName>
        <ecNumber evidence="6">3.1.1.-</ecNumber>
    </recommendedName>
</protein>
<evidence type="ECO:0000313" key="9">
    <source>
        <dbReference type="Proteomes" id="UP001153709"/>
    </source>
</evidence>
<dbReference type="GO" id="GO:0052689">
    <property type="term" value="F:carboxylic ester hydrolase activity"/>
    <property type="evidence" value="ECO:0007669"/>
    <property type="project" value="UniProtKB-KW"/>
</dbReference>
<dbReference type="EMBL" id="OU898283">
    <property type="protein sequence ID" value="CAG9839705.1"/>
    <property type="molecule type" value="Genomic_DNA"/>
</dbReference>
<evidence type="ECO:0000259" key="7">
    <source>
        <dbReference type="Pfam" id="PF00135"/>
    </source>
</evidence>
<evidence type="ECO:0000256" key="5">
    <source>
        <dbReference type="ARBA" id="ARBA00023180"/>
    </source>
</evidence>
<keyword evidence="2" id="KW-0719">Serine esterase</keyword>
<dbReference type="AlphaFoldDB" id="A0A9N9XH64"/>
<dbReference type="InterPro" id="IPR019826">
    <property type="entry name" value="Carboxylesterase_B_AS"/>
</dbReference>
<dbReference type="EC" id="3.1.1.-" evidence="6"/>
<dbReference type="PANTHER" id="PTHR43142">
    <property type="entry name" value="CARBOXYLIC ESTER HYDROLASE"/>
    <property type="match status" value="1"/>
</dbReference>
<keyword evidence="4" id="KW-1015">Disulfide bond</keyword>
<comment type="similarity">
    <text evidence="1 6">Belongs to the type-B carboxylesterase/lipase family.</text>
</comment>
<evidence type="ECO:0000256" key="4">
    <source>
        <dbReference type="ARBA" id="ARBA00023157"/>
    </source>
</evidence>
<dbReference type="PANTHER" id="PTHR43142:SF1">
    <property type="entry name" value="CARBOXYLIC ESTER HYDROLASE"/>
    <property type="match status" value="1"/>
</dbReference>
<dbReference type="PROSITE" id="PS00122">
    <property type="entry name" value="CARBOXYLESTERASE_B_1"/>
    <property type="match status" value="1"/>
</dbReference>
<dbReference type="Gene3D" id="3.40.50.1820">
    <property type="entry name" value="alpha/beta hydrolase"/>
    <property type="match status" value="1"/>
</dbReference>
<feature type="chain" id="PRO_5040533733" description="Carboxylic ester hydrolase" evidence="6">
    <location>
        <begin position="22"/>
        <end position="550"/>
    </location>
</feature>
<evidence type="ECO:0000313" key="8">
    <source>
        <dbReference type="EMBL" id="CAG9839705.1"/>
    </source>
</evidence>
<keyword evidence="9" id="KW-1185">Reference proteome</keyword>
<dbReference type="Proteomes" id="UP001153709">
    <property type="component" value="Chromosome 8"/>
</dbReference>
<keyword evidence="5" id="KW-0325">Glycoprotein</keyword>
<evidence type="ECO:0000256" key="1">
    <source>
        <dbReference type="ARBA" id="ARBA00005964"/>
    </source>
</evidence>
<gene>
    <name evidence="8" type="ORF">DIABBA_LOCUS12444</name>
</gene>
<organism evidence="8 9">
    <name type="scientific">Diabrotica balteata</name>
    <name type="common">Banded cucumber beetle</name>
    <dbReference type="NCBI Taxonomy" id="107213"/>
    <lineage>
        <taxon>Eukaryota</taxon>
        <taxon>Metazoa</taxon>
        <taxon>Ecdysozoa</taxon>
        <taxon>Arthropoda</taxon>
        <taxon>Hexapoda</taxon>
        <taxon>Insecta</taxon>
        <taxon>Pterygota</taxon>
        <taxon>Neoptera</taxon>
        <taxon>Endopterygota</taxon>
        <taxon>Coleoptera</taxon>
        <taxon>Polyphaga</taxon>
        <taxon>Cucujiformia</taxon>
        <taxon>Chrysomeloidea</taxon>
        <taxon>Chrysomelidae</taxon>
        <taxon>Galerucinae</taxon>
        <taxon>Diabroticina</taxon>
        <taxon>Diabroticites</taxon>
        <taxon>Diabrotica</taxon>
    </lineage>
</organism>
<dbReference type="OrthoDB" id="408631at2759"/>
<keyword evidence="6" id="KW-0732">Signal</keyword>
<feature type="signal peptide" evidence="6">
    <location>
        <begin position="1"/>
        <end position="21"/>
    </location>
</feature>
<dbReference type="InterPro" id="IPR029058">
    <property type="entry name" value="AB_hydrolase_fold"/>
</dbReference>
<evidence type="ECO:0000256" key="3">
    <source>
        <dbReference type="ARBA" id="ARBA00022801"/>
    </source>
</evidence>
<dbReference type="SUPFAM" id="SSF53474">
    <property type="entry name" value="alpha/beta-Hydrolases"/>
    <property type="match status" value="1"/>
</dbReference>
<name>A0A9N9XH64_DIABA</name>
<accession>A0A9N9XH64</accession>
<keyword evidence="3 6" id="KW-0378">Hydrolase</keyword>
<dbReference type="InterPro" id="IPR002018">
    <property type="entry name" value="CarbesteraseB"/>
</dbReference>
<evidence type="ECO:0000256" key="6">
    <source>
        <dbReference type="RuleBase" id="RU361235"/>
    </source>
</evidence>
<proteinExistence type="inferred from homology"/>
<evidence type="ECO:0000256" key="2">
    <source>
        <dbReference type="ARBA" id="ARBA00022487"/>
    </source>
</evidence>
<feature type="domain" description="Carboxylesterase type B" evidence="7">
    <location>
        <begin position="33"/>
        <end position="530"/>
    </location>
</feature>
<reference evidence="8" key="1">
    <citation type="submission" date="2022-01" db="EMBL/GenBank/DDBJ databases">
        <authorList>
            <person name="King R."/>
        </authorList>
    </citation>
    <scope>NUCLEOTIDE SEQUENCE</scope>
</reference>
<dbReference type="Pfam" id="PF00135">
    <property type="entry name" value="COesterase"/>
    <property type="match status" value="1"/>
</dbReference>